<dbReference type="GO" id="GO:0050863">
    <property type="term" value="P:regulation of T cell activation"/>
    <property type="evidence" value="ECO:0007669"/>
    <property type="project" value="UniProtKB-ARBA"/>
</dbReference>
<reference evidence="22 23" key="1">
    <citation type="submission" date="2021-04" db="EMBL/GenBank/DDBJ databases">
        <authorList>
            <person name="De Guttry C."/>
            <person name="Zahm M."/>
            <person name="Klopp C."/>
            <person name="Cabau C."/>
            <person name="Louis A."/>
            <person name="Berthelot C."/>
            <person name="Parey E."/>
            <person name="Roest Crollius H."/>
            <person name="Montfort J."/>
            <person name="Robinson-Rechavi M."/>
            <person name="Bucao C."/>
            <person name="Bouchez O."/>
            <person name="Gislard M."/>
            <person name="Lluch J."/>
            <person name="Milhes M."/>
            <person name="Lampietro C."/>
            <person name="Lopez Roques C."/>
            <person name="Donnadieu C."/>
            <person name="Braasch I."/>
            <person name="Desvignes T."/>
            <person name="Postlethwait J."/>
            <person name="Bobe J."/>
            <person name="Wedekind C."/>
            <person name="Guiguen Y."/>
        </authorList>
    </citation>
    <scope>NUCLEOTIDE SEQUENCE [LARGE SCALE GENOMIC DNA]</scope>
    <source>
        <strain evidence="22">Cs_M1</strain>
        <tissue evidence="22">Blood</tissue>
    </source>
</reference>
<dbReference type="PROSITE" id="PS50172">
    <property type="entry name" value="BRCT"/>
    <property type="match status" value="1"/>
</dbReference>
<dbReference type="SUPFAM" id="SSF53300">
    <property type="entry name" value="vWA-like"/>
    <property type="match status" value="1"/>
</dbReference>
<protein>
    <recommendedName>
        <fullName evidence="14">Poly [ADP-ribose] polymerase</fullName>
        <shortName evidence="14">PARP</shortName>
        <ecNumber evidence="14">2.4.2.-</ecNumber>
    </recommendedName>
</protein>
<dbReference type="InterPro" id="IPR003599">
    <property type="entry name" value="Ig_sub"/>
</dbReference>
<feature type="domain" description="VWFA" evidence="17">
    <location>
        <begin position="867"/>
        <end position="1036"/>
    </location>
</feature>
<dbReference type="InterPro" id="IPR013783">
    <property type="entry name" value="Ig-like_fold"/>
</dbReference>
<evidence type="ECO:0000259" key="21">
    <source>
        <dbReference type="PROSITE" id="PS51468"/>
    </source>
</evidence>
<evidence type="ECO:0000259" key="17">
    <source>
        <dbReference type="PROSITE" id="PS50234"/>
    </source>
</evidence>
<comment type="similarity">
    <text evidence="13">Belongs to the ARTD/PARP family.</text>
</comment>
<dbReference type="Gene3D" id="3.40.50.410">
    <property type="entry name" value="von Willebrand factor, type A domain"/>
    <property type="match status" value="1"/>
</dbReference>
<evidence type="ECO:0000256" key="7">
    <source>
        <dbReference type="ARBA" id="ARBA00023027"/>
    </source>
</evidence>
<evidence type="ECO:0000256" key="3">
    <source>
        <dbReference type="ARBA" id="ARBA00022676"/>
    </source>
</evidence>
<evidence type="ECO:0000256" key="13">
    <source>
        <dbReference type="ARBA" id="ARBA00024347"/>
    </source>
</evidence>
<dbReference type="FunFam" id="2.60.40.10:FF:000142">
    <property type="entry name" value="V-set domain-containing T-cell activation inhibitor 1"/>
    <property type="match status" value="1"/>
</dbReference>
<dbReference type="InterPro" id="IPR058905">
    <property type="entry name" value="WGR-like_PARP4"/>
</dbReference>
<dbReference type="InterPro" id="IPR058904">
    <property type="entry name" value="PARP4_MVP-ID"/>
</dbReference>
<keyword evidence="5" id="KW-0548">Nucleotidyltransferase</keyword>
<dbReference type="InterPro" id="IPR012317">
    <property type="entry name" value="Poly(ADP-ribose)pol_cat_dom"/>
</dbReference>
<evidence type="ECO:0000256" key="5">
    <source>
        <dbReference type="ARBA" id="ARBA00022695"/>
    </source>
</evidence>
<feature type="region of interest" description="Disordered" evidence="15">
    <location>
        <begin position="1711"/>
        <end position="1779"/>
    </location>
</feature>
<evidence type="ECO:0000256" key="9">
    <source>
        <dbReference type="ARBA" id="ARBA00023157"/>
    </source>
</evidence>
<name>A0AAN8M1Q8_9TELE</name>
<evidence type="ECO:0000256" key="8">
    <source>
        <dbReference type="ARBA" id="ARBA00023136"/>
    </source>
</evidence>
<dbReference type="Pfam" id="PF26166">
    <property type="entry name" value="WGR-like_PARP4"/>
    <property type="match status" value="1"/>
</dbReference>
<dbReference type="GO" id="GO:0016779">
    <property type="term" value="F:nucleotidyltransferase activity"/>
    <property type="evidence" value="ECO:0007669"/>
    <property type="project" value="UniProtKB-KW"/>
</dbReference>
<keyword evidence="12" id="KW-0393">Immunoglobulin domain</keyword>
<evidence type="ECO:0000259" key="18">
    <source>
        <dbReference type="PROSITE" id="PS50835"/>
    </source>
</evidence>
<dbReference type="SMART" id="SM00609">
    <property type="entry name" value="VIT"/>
    <property type="match status" value="1"/>
</dbReference>
<keyword evidence="9" id="KW-1015">Disulfide bond</keyword>
<dbReference type="Gene3D" id="3.90.228.10">
    <property type="match status" value="1"/>
</dbReference>
<evidence type="ECO:0000256" key="4">
    <source>
        <dbReference type="ARBA" id="ARBA00022679"/>
    </source>
</evidence>
<evidence type="ECO:0000259" key="16">
    <source>
        <dbReference type="PROSITE" id="PS50172"/>
    </source>
</evidence>
<keyword evidence="8" id="KW-0472">Membrane</keyword>
<dbReference type="SMART" id="SM00406">
    <property type="entry name" value="IGv"/>
    <property type="match status" value="1"/>
</dbReference>
<dbReference type="PROSITE" id="PS51468">
    <property type="entry name" value="VIT"/>
    <property type="match status" value="1"/>
</dbReference>
<keyword evidence="23" id="KW-1185">Reference proteome</keyword>
<feature type="domain" description="Ig-like" evidence="18">
    <location>
        <begin position="2020"/>
        <end position="2120"/>
    </location>
</feature>
<dbReference type="InterPro" id="IPR013106">
    <property type="entry name" value="Ig_V-set"/>
</dbReference>
<dbReference type="PANTHER" id="PTHR46530:SF1">
    <property type="entry name" value="PROTEIN MONO-ADP-RIBOSYLTRANSFERASE PARP4"/>
    <property type="match status" value="1"/>
</dbReference>
<dbReference type="InterPro" id="IPR001357">
    <property type="entry name" value="BRCT_dom"/>
</dbReference>
<feature type="domain" description="PARP catalytic" evidence="19">
    <location>
        <begin position="355"/>
        <end position="557"/>
    </location>
</feature>
<dbReference type="InterPro" id="IPR004102">
    <property type="entry name" value="Poly(ADP-ribose)pol_reg_dom"/>
</dbReference>
<dbReference type="PROSITE" id="PS51060">
    <property type="entry name" value="PARP_ALPHA_HD"/>
    <property type="match status" value="1"/>
</dbReference>
<sequence length="2249" mass="246103">MALFDNCVVVLELKNLPYKEKMRLKLAITENGGSISYVINKQCTLIVTSSVSSLSSSRVRSMKKHQTPVVGVEPASPLPSQSVLKVTSQPVAEQKSEVQAKKVGNQKRTGTYLSKFRVYTESDNDLPTYPTIFLVAKYSIFEKANSSTWSVLELQSSSGEGGQQQYRVVRYWREDHGAKSAAVQDKQVFLSVSEEAVEVYQTLRKELQVRGLTLRTTLPPEAPDLGSASLQQLLLEEKLSCSSLSQEVGVFVELLWAEALGCLDNVLKVPITSLSLNDVSRAEGLLLQVQRRLRERQGEGPDPEVASLMEEVYTLLPHKTDLSHLPLHTKLISSRLDLCQLIRDVLNVSEATLRSPIPSCLGKYRALRCSIERVPAGPEFLYVTELLQDRQVQILQVLRVNRGVELQMFREELGNVKPLLHSSSPSSFVGILSRGLLLPRVGVEHHGIERTDIGNLGGGIYFSDSMSTSLKFSKPSVTDGCRLLLVCDVALGRCTDLQKRDSSLTHAPEGYHSVHGVRRNPNTPSEFEDDEYVVYSPEQVRLQYVVQFRLEEDQLKDFQPTIDTSSTELPLPVSLSDLLSRDEAEEDVGSCKNPLEEMTAGLLDCSGQPLPLQAVHVRARLMDLLSQVIIFQTYTNQSTAPIEAKYVFPLDDSAAVCGFEAFINGKHVVGQVKEKQQARKEYKQAIERGHGAYLMDQDAPDVFTISVGNLPAGATVLIKVTFVTELVVMEGLINFSLPGSVAPWQQSSALNQRTQVTLEKVCVTSLDSQGQFSLDMSIEMPNEIINLHCLTHKVKIKRTDCKAVVRTCPGETLGPDGFLLCFSLAQIHLPRMWVEKHPDKDSQACMLVFYPDFEPSPSSSPMSTSSEVILLLDSSESMRGEALQNARRIALQLLNTLDHHSVRVNVISFGSDQKEAFLSANPLVEALQPAKEFIMSSPPVGGSTELWRPLRSLSLLPPSRGVRNLLLLSDGHIQNQTLTLQLVRQHVQHSRLFTCGLSPTANRHMLRALAQAGGGAYEFFDTKIKHTWREKMACQVKRMVSPGCSSVSVKWQQFNPSAPPPVQAPSQLHALFTDCHTLVYGFVPHCTQATLLGNLSGQNIETMVSTTELQKTRGTFLHKLTARAVIRDYEDGSLHTNEAEHEGKKSVMKSFIIELSKEFSILSQFTSFVAIEERDSEQPDVGFTDVPKLISDEDVDFLPYLRWQEEEYEGDGMDSGSDSMSNSKDDWPVRVFCKNICQERGVEEELEELGSMVQFQMDDEPWKGSVNRNLRTKFLSQSATDEVSLGRRHDSCQFKSSVVSARPVIASAATEPPDMTEGVVMERIMMDEEMECYDDMDFGLQDSEDPLGGSVFMHALSPSYSPTSPTRHTIQPYISTSSIFVSSINAYAASKQLDMTVETTVETELTPELSETFQSLPERVRPAKGGGAGFGRAVFGRVGGHRKVCADPAFDPVEPQIKSLSVADALRPPPSVPHPQRKSLLVADALPPPSVPHPQPISLLVADALPPPSVPHPQRKSLLVADALPPPSVPHPQRKSLLVADALPPPPPASVLCSPGPPPSRPQSLSAAVSDSLPPPSALVSNEYHAIRYQMGVHPRPGVGAVSQVLKARFPISKLHGSLHGATASTSSVPGLMPSGGLFGVSSAGAAISVGGKWPPPSLSLAPSAKLHFGAATAGGPPQGSLFGSPSTSSMTTGLAAPGVSFGSLAGMKAIPPLPPPGGSAPPTGFSFRASPTGGPPQGSGISLLPTTNGAHLTRPLGALHGSTRSSSEATGPPGSSLFGSSLSTLQQHHVLPQAQKHRGVKKKGLRRGSLEFTENTLDVVKWTEIFALQHSEGYWECSASLGSLLCVDVDYFANVFLKKKGISSLGVRAHADILRLVASLLVLQLMRVRRLEEGKLLLSLFRLDLDHSPPQPRCERWEAVRRAVDWVCWADREYPCVCSRLEFGWDWESSTRQLLGIDPPHPLSPLILLRTRGGDDSHDLRSRWRLIILILSVSFAGQSFRGSQGTVDSNNKWPIGNLGEDVILSCKFKTSTKSGELTSQVSITWKKGLSEVVYNYDKGAVQLTDQNPQFKDRTQLFSDAIGGGNASLLLRNVKVKDEGVYYCSVNAPSGSGTASVNLRAAAFSAPKLKSVNTTLTAEAERWFPKPNVIWLDVNDNVLNESETSFFNNSAGITRFISSLQQITLYDSYTCIIQNHLVKAVSQATVKDTEISAMTFFSFPTAAAPPILQPQWHFQAATASVFLWIYQLT</sequence>
<dbReference type="InterPro" id="IPR036616">
    <property type="entry name" value="Poly(ADP-ribose)pol_reg_dom_sf"/>
</dbReference>
<evidence type="ECO:0000313" key="22">
    <source>
        <dbReference type="EMBL" id="KAK6315161.1"/>
    </source>
</evidence>
<dbReference type="Pfam" id="PF07686">
    <property type="entry name" value="V-set"/>
    <property type="match status" value="1"/>
</dbReference>
<dbReference type="EMBL" id="JAGTTL010000012">
    <property type="protein sequence ID" value="KAK6315161.1"/>
    <property type="molecule type" value="Genomic_DNA"/>
</dbReference>
<dbReference type="SUPFAM" id="SSF47587">
    <property type="entry name" value="Domain of poly(ADP-ribose) polymerase"/>
    <property type="match status" value="1"/>
</dbReference>
<dbReference type="PROSITE" id="PS50835">
    <property type="entry name" value="IG_LIKE"/>
    <property type="match status" value="1"/>
</dbReference>
<comment type="subcellular location">
    <subcellularLocation>
        <location evidence="2">Membrane</location>
    </subcellularLocation>
    <subcellularLocation>
        <location evidence="1">Nucleus</location>
    </subcellularLocation>
</comment>
<evidence type="ECO:0000259" key="19">
    <source>
        <dbReference type="PROSITE" id="PS51059"/>
    </source>
</evidence>
<evidence type="ECO:0000256" key="11">
    <source>
        <dbReference type="ARBA" id="ARBA00023242"/>
    </source>
</evidence>
<comment type="caution">
    <text evidence="22">The sequence shown here is derived from an EMBL/GenBank/DDBJ whole genome shotgun (WGS) entry which is preliminary data.</text>
</comment>
<evidence type="ECO:0000256" key="15">
    <source>
        <dbReference type="SAM" id="MobiDB-lite"/>
    </source>
</evidence>
<dbReference type="SUPFAM" id="SSF56399">
    <property type="entry name" value="ADP-ribosylation"/>
    <property type="match status" value="1"/>
</dbReference>
<dbReference type="EC" id="2.4.2.-" evidence="14"/>
<dbReference type="InterPro" id="IPR036420">
    <property type="entry name" value="BRCT_dom_sf"/>
</dbReference>
<dbReference type="SMART" id="SM00327">
    <property type="entry name" value="VWA"/>
    <property type="match status" value="1"/>
</dbReference>
<evidence type="ECO:0000256" key="14">
    <source>
        <dbReference type="RuleBase" id="RU362114"/>
    </source>
</evidence>
<keyword evidence="7 14" id="KW-0520">NAD</keyword>
<feature type="domain" description="BRCT" evidence="16">
    <location>
        <begin position="1"/>
        <end position="70"/>
    </location>
</feature>
<organism evidence="22 23">
    <name type="scientific">Coregonus suidteri</name>
    <dbReference type="NCBI Taxonomy" id="861788"/>
    <lineage>
        <taxon>Eukaryota</taxon>
        <taxon>Metazoa</taxon>
        <taxon>Chordata</taxon>
        <taxon>Craniata</taxon>
        <taxon>Vertebrata</taxon>
        <taxon>Euteleostomi</taxon>
        <taxon>Actinopterygii</taxon>
        <taxon>Neopterygii</taxon>
        <taxon>Teleostei</taxon>
        <taxon>Protacanthopterygii</taxon>
        <taxon>Salmoniformes</taxon>
        <taxon>Salmonidae</taxon>
        <taxon>Coregoninae</taxon>
        <taxon>Coregonus</taxon>
    </lineage>
</organism>
<dbReference type="GO" id="GO:1903037">
    <property type="term" value="P:regulation of leukocyte cell-cell adhesion"/>
    <property type="evidence" value="ECO:0007669"/>
    <property type="project" value="UniProtKB-ARBA"/>
</dbReference>
<dbReference type="InterPro" id="IPR036179">
    <property type="entry name" value="Ig-like_dom_sf"/>
</dbReference>
<feature type="domain" description="VIT" evidence="21">
    <location>
        <begin position="596"/>
        <end position="724"/>
    </location>
</feature>
<dbReference type="PROSITE" id="PS51059">
    <property type="entry name" value="PARP_CATALYTIC"/>
    <property type="match status" value="1"/>
</dbReference>
<dbReference type="Pfam" id="PF26156">
    <property type="entry name" value="PARP4_MVP-ID"/>
    <property type="match status" value="1"/>
</dbReference>
<evidence type="ECO:0000256" key="6">
    <source>
        <dbReference type="ARBA" id="ARBA00022729"/>
    </source>
</evidence>
<dbReference type="SMART" id="SM00409">
    <property type="entry name" value="IG"/>
    <property type="match status" value="1"/>
</dbReference>
<evidence type="ECO:0000256" key="12">
    <source>
        <dbReference type="ARBA" id="ARBA00023319"/>
    </source>
</evidence>
<dbReference type="InterPro" id="IPR002035">
    <property type="entry name" value="VWF_A"/>
</dbReference>
<keyword evidence="4 14" id="KW-0808">Transferase</keyword>
<dbReference type="InterPro" id="IPR007110">
    <property type="entry name" value="Ig-like_dom"/>
</dbReference>
<dbReference type="GO" id="GO:0005737">
    <property type="term" value="C:cytoplasm"/>
    <property type="evidence" value="ECO:0007669"/>
    <property type="project" value="TreeGrafter"/>
</dbReference>
<dbReference type="GO" id="GO:0003950">
    <property type="term" value="F:NAD+ poly-ADP-ribosyltransferase activity"/>
    <property type="evidence" value="ECO:0007669"/>
    <property type="project" value="UniProtKB-UniRule"/>
</dbReference>
<dbReference type="Gene3D" id="3.40.50.10190">
    <property type="entry name" value="BRCT domain"/>
    <property type="match status" value="1"/>
</dbReference>
<keyword evidence="11" id="KW-0539">Nucleus</keyword>
<evidence type="ECO:0000256" key="1">
    <source>
        <dbReference type="ARBA" id="ARBA00004123"/>
    </source>
</evidence>
<dbReference type="Pfam" id="PF00644">
    <property type="entry name" value="PARP"/>
    <property type="match status" value="1"/>
</dbReference>
<keyword evidence="6" id="KW-0732">Signal</keyword>
<feature type="domain" description="PARP alpha-helical" evidence="20">
    <location>
        <begin position="227"/>
        <end position="359"/>
    </location>
</feature>
<proteinExistence type="inferred from homology"/>
<gene>
    <name evidence="22" type="ORF">J4Q44_G00146900</name>
</gene>
<dbReference type="InterPro" id="IPR036465">
    <property type="entry name" value="vWFA_dom_sf"/>
</dbReference>
<dbReference type="Pfam" id="PF08487">
    <property type="entry name" value="VIT"/>
    <property type="match status" value="1"/>
</dbReference>
<dbReference type="GO" id="GO:0005634">
    <property type="term" value="C:nucleus"/>
    <property type="evidence" value="ECO:0007669"/>
    <property type="project" value="UniProtKB-SubCell"/>
</dbReference>
<dbReference type="PANTHER" id="PTHR46530">
    <property type="entry name" value="PROTEIN MONO-ADP-RIBOSYLTRANSFERASE PARP4"/>
    <property type="match status" value="1"/>
</dbReference>
<dbReference type="GO" id="GO:0016020">
    <property type="term" value="C:membrane"/>
    <property type="evidence" value="ECO:0007669"/>
    <property type="project" value="UniProtKB-SubCell"/>
</dbReference>
<dbReference type="InterPro" id="IPR031273">
    <property type="entry name" value="PARP4"/>
</dbReference>
<dbReference type="Proteomes" id="UP001356427">
    <property type="component" value="Unassembled WGS sequence"/>
</dbReference>
<feature type="compositionally biased region" description="Pro residues" evidence="15">
    <location>
        <begin position="1548"/>
        <end position="1561"/>
    </location>
</feature>
<evidence type="ECO:0000259" key="20">
    <source>
        <dbReference type="PROSITE" id="PS51060"/>
    </source>
</evidence>
<dbReference type="Pfam" id="PF13768">
    <property type="entry name" value="VWA_3"/>
    <property type="match status" value="1"/>
</dbReference>
<keyword evidence="10" id="KW-0325">Glycoprotein</keyword>
<evidence type="ECO:0000256" key="2">
    <source>
        <dbReference type="ARBA" id="ARBA00004370"/>
    </source>
</evidence>
<feature type="region of interest" description="Disordered" evidence="15">
    <location>
        <begin position="1548"/>
        <end position="1573"/>
    </location>
</feature>
<dbReference type="Gene3D" id="2.60.40.10">
    <property type="entry name" value="Immunoglobulins"/>
    <property type="match status" value="2"/>
</dbReference>
<accession>A0AAN8M1Q8</accession>
<dbReference type="InterPro" id="IPR013694">
    <property type="entry name" value="VIT"/>
</dbReference>
<keyword evidence="3 14" id="KW-0328">Glycosyltransferase</keyword>
<evidence type="ECO:0000313" key="23">
    <source>
        <dbReference type="Proteomes" id="UP001356427"/>
    </source>
</evidence>
<dbReference type="SUPFAM" id="SSF48726">
    <property type="entry name" value="Immunoglobulin"/>
    <property type="match status" value="2"/>
</dbReference>
<evidence type="ECO:0000256" key="10">
    <source>
        <dbReference type="ARBA" id="ARBA00023180"/>
    </source>
</evidence>
<dbReference type="PROSITE" id="PS50234">
    <property type="entry name" value="VWFA"/>
    <property type="match status" value="1"/>
</dbReference>